<protein>
    <submittedName>
        <fullName evidence="2">Uncharacterized protein</fullName>
    </submittedName>
</protein>
<evidence type="ECO:0000313" key="3">
    <source>
        <dbReference type="Proteomes" id="UP001162972"/>
    </source>
</evidence>
<name>A0AAD6PHL2_9ROSI</name>
<dbReference type="EMBL" id="JAPFFJ010000004">
    <property type="protein sequence ID" value="KAJ6430632.1"/>
    <property type="molecule type" value="Genomic_DNA"/>
</dbReference>
<evidence type="ECO:0000256" key="1">
    <source>
        <dbReference type="SAM" id="MobiDB-lite"/>
    </source>
</evidence>
<organism evidence="2 3">
    <name type="scientific">Salix udensis</name>
    <dbReference type="NCBI Taxonomy" id="889485"/>
    <lineage>
        <taxon>Eukaryota</taxon>
        <taxon>Viridiplantae</taxon>
        <taxon>Streptophyta</taxon>
        <taxon>Embryophyta</taxon>
        <taxon>Tracheophyta</taxon>
        <taxon>Spermatophyta</taxon>
        <taxon>Magnoliopsida</taxon>
        <taxon>eudicotyledons</taxon>
        <taxon>Gunneridae</taxon>
        <taxon>Pentapetalae</taxon>
        <taxon>rosids</taxon>
        <taxon>fabids</taxon>
        <taxon>Malpighiales</taxon>
        <taxon>Salicaceae</taxon>
        <taxon>Saliceae</taxon>
        <taxon>Salix</taxon>
    </lineage>
</organism>
<dbReference type="Proteomes" id="UP001162972">
    <property type="component" value="Chromosome 8"/>
</dbReference>
<reference evidence="2 3" key="1">
    <citation type="journal article" date="2023" name="Int. J. Mol. Sci.">
        <title>De Novo Assembly and Annotation of 11 Diverse Shrub Willow (Salix) Genomes Reveals Novel Gene Organization in Sex-Linked Regions.</title>
        <authorList>
            <person name="Hyden B."/>
            <person name="Feng K."/>
            <person name="Yates T.B."/>
            <person name="Jawdy S."/>
            <person name="Cereghino C."/>
            <person name="Smart L.B."/>
            <person name="Muchero W."/>
        </authorList>
    </citation>
    <scope>NUCLEOTIDE SEQUENCE [LARGE SCALE GENOMIC DNA]</scope>
    <source>
        <tissue evidence="2">Shoot tip</tissue>
    </source>
</reference>
<proteinExistence type="predicted"/>
<evidence type="ECO:0000313" key="2">
    <source>
        <dbReference type="EMBL" id="KAJ6430632.1"/>
    </source>
</evidence>
<comment type="caution">
    <text evidence="2">The sequence shown here is derived from an EMBL/GenBank/DDBJ whole genome shotgun (WGS) entry which is preliminary data.</text>
</comment>
<gene>
    <name evidence="2" type="ORF">OIU84_021926</name>
</gene>
<feature type="region of interest" description="Disordered" evidence="1">
    <location>
        <begin position="52"/>
        <end position="85"/>
    </location>
</feature>
<dbReference type="AlphaFoldDB" id="A0AAD6PHL2"/>
<keyword evidence="3" id="KW-1185">Reference proteome</keyword>
<accession>A0AAD6PHL2</accession>
<sequence>MVCSVKKTQFIALLNSQKLLALVAGKVPLCLMNLLRRETFLSTREILTSNAHGTPLEANNMQKSGTTFRKQSSGLNSYDGNEQQRGSGLQIGISFIGGTMGPRQIS</sequence>